<feature type="transmembrane region" description="Helical" evidence="2">
    <location>
        <begin position="68"/>
        <end position="88"/>
    </location>
</feature>
<keyword evidence="2" id="KW-0472">Membrane</keyword>
<name>A0A6H9V548_9ACTN</name>
<dbReference type="EMBL" id="VZRB01000008">
    <property type="protein sequence ID" value="KAB1146912.1"/>
    <property type="molecule type" value="Genomic_DNA"/>
</dbReference>
<keyword evidence="2" id="KW-1133">Transmembrane helix</keyword>
<dbReference type="Proteomes" id="UP000442707">
    <property type="component" value="Unassembled WGS sequence"/>
</dbReference>
<gene>
    <name evidence="3" type="ORF">F7R91_14620</name>
</gene>
<feature type="region of interest" description="Disordered" evidence="1">
    <location>
        <begin position="1"/>
        <end position="27"/>
    </location>
</feature>
<evidence type="ECO:0000256" key="1">
    <source>
        <dbReference type="SAM" id="MobiDB-lite"/>
    </source>
</evidence>
<evidence type="ECO:0000256" key="2">
    <source>
        <dbReference type="SAM" id="Phobius"/>
    </source>
</evidence>
<dbReference type="AlphaFoldDB" id="A0A6H9V548"/>
<evidence type="ECO:0000313" key="4">
    <source>
        <dbReference type="Proteomes" id="UP000442707"/>
    </source>
</evidence>
<accession>A0A6H9V548</accession>
<comment type="caution">
    <text evidence="3">The sequence shown here is derived from an EMBL/GenBank/DDBJ whole genome shotgun (WGS) entry which is preliminary data.</text>
</comment>
<evidence type="ECO:0000313" key="3">
    <source>
        <dbReference type="EMBL" id="KAB1146912.1"/>
    </source>
</evidence>
<feature type="transmembrane region" description="Helical" evidence="2">
    <location>
        <begin position="39"/>
        <end position="62"/>
    </location>
</feature>
<protein>
    <submittedName>
        <fullName evidence="3">Uncharacterized protein</fullName>
    </submittedName>
</protein>
<reference evidence="3 4" key="1">
    <citation type="submission" date="2019-09" db="EMBL/GenBank/DDBJ databases">
        <title>Screening of Novel Bioactive Compounds from Soil-Associated.</title>
        <authorList>
            <person name="Zhao S."/>
        </authorList>
    </citation>
    <scope>NUCLEOTIDE SEQUENCE [LARGE SCALE GENOMIC DNA]</scope>
    <source>
        <strain evidence="3 4">HIT-DPA4</strain>
    </source>
</reference>
<proteinExistence type="predicted"/>
<keyword evidence="4" id="KW-1185">Reference proteome</keyword>
<sequence>MQTPASYRDTTPVPRYGPTPPVQQPGIPAMSERATDASVMMIAGGFLSLCLGAAASAVLYFSGTANETVVIAICAGPPATFLALKSLVKGVKKAAMPEIHNHTYNGTVHQRHTHSSTRGVWVKTNNQQ</sequence>
<organism evidence="3 4">
    <name type="scientific">Streptomyces luteolifulvus</name>
    <dbReference type="NCBI Taxonomy" id="2615112"/>
    <lineage>
        <taxon>Bacteria</taxon>
        <taxon>Bacillati</taxon>
        <taxon>Actinomycetota</taxon>
        <taxon>Actinomycetes</taxon>
        <taxon>Kitasatosporales</taxon>
        <taxon>Streptomycetaceae</taxon>
        <taxon>Streptomyces</taxon>
    </lineage>
</organism>
<keyword evidence="2" id="KW-0812">Transmembrane</keyword>
<feature type="region of interest" description="Disordered" evidence="1">
    <location>
        <begin position="108"/>
        <end position="128"/>
    </location>
</feature>